<dbReference type="Proteomes" id="UP000003856">
    <property type="component" value="Unassembled WGS sequence"/>
</dbReference>
<comment type="caution">
    <text evidence="1">The sequence shown here is derived from an EMBL/GenBank/DDBJ whole genome shotgun (WGS) entry which is preliminary data.</text>
</comment>
<dbReference type="GO" id="GO:0005737">
    <property type="term" value="C:cytoplasm"/>
    <property type="evidence" value="ECO:0007669"/>
    <property type="project" value="TreeGrafter"/>
</dbReference>
<dbReference type="InterPro" id="IPR008183">
    <property type="entry name" value="Aldose_1/G6P_1-epimerase"/>
</dbReference>
<dbReference type="GO" id="GO:0047938">
    <property type="term" value="F:glucose-6-phosphate 1-epimerase activity"/>
    <property type="evidence" value="ECO:0007669"/>
    <property type="project" value="TreeGrafter"/>
</dbReference>
<evidence type="ECO:0000313" key="1">
    <source>
        <dbReference type="EMBL" id="EER59082.1"/>
    </source>
</evidence>
<dbReference type="PATRIC" id="fig|573060.9.peg.1672"/>
<dbReference type="SUPFAM" id="SSF74650">
    <property type="entry name" value="Galactose mutarotase-like"/>
    <property type="match status" value="1"/>
</dbReference>
<dbReference type="Pfam" id="PF01263">
    <property type="entry name" value="Aldose_epim"/>
    <property type="match status" value="1"/>
</dbReference>
<dbReference type="PANTHER" id="PTHR11122">
    <property type="entry name" value="APOSPORY-ASSOCIATED PROTEIN C-RELATED"/>
    <property type="match status" value="1"/>
</dbReference>
<dbReference type="Gene3D" id="2.70.98.10">
    <property type="match status" value="1"/>
</dbReference>
<organism evidence="1 2">
    <name type="scientific">Acidovorax delafieldii 2AN</name>
    <dbReference type="NCBI Taxonomy" id="573060"/>
    <lineage>
        <taxon>Bacteria</taxon>
        <taxon>Pseudomonadati</taxon>
        <taxon>Pseudomonadota</taxon>
        <taxon>Betaproteobacteria</taxon>
        <taxon>Burkholderiales</taxon>
        <taxon>Comamonadaceae</taxon>
        <taxon>Acidovorax</taxon>
    </lineage>
</organism>
<gene>
    <name evidence="1" type="ORF">AcdelDRAFT_3358</name>
</gene>
<evidence type="ECO:0000313" key="2">
    <source>
        <dbReference type="Proteomes" id="UP000003856"/>
    </source>
</evidence>
<dbReference type="AlphaFoldDB" id="C5T8X8"/>
<dbReference type="EMBL" id="ACQT01000166">
    <property type="protein sequence ID" value="EER59082.1"/>
    <property type="molecule type" value="Genomic_DNA"/>
</dbReference>
<dbReference type="InterPro" id="IPR014718">
    <property type="entry name" value="GH-type_carb-bd"/>
</dbReference>
<reference evidence="1 2" key="1">
    <citation type="submission" date="2009-05" db="EMBL/GenBank/DDBJ databases">
        <title>The draft genome of Acidovorax delafieldii 2AN.</title>
        <authorList>
            <consortium name="US DOE Joint Genome Institute (JGI-PGF)"/>
            <person name="Lucas S."/>
            <person name="Copeland A."/>
            <person name="Lapidus A."/>
            <person name="Glavina del Rio T."/>
            <person name="Tice H."/>
            <person name="Bruce D."/>
            <person name="Goodwin L."/>
            <person name="Pitluck S."/>
            <person name="Larimer F."/>
            <person name="Land M.L."/>
            <person name="Hauser L."/>
            <person name="Shelobolina E.S."/>
            <person name="Picardal F."/>
            <person name="Roden E."/>
            <person name="Emerson D."/>
        </authorList>
    </citation>
    <scope>NUCLEOTIDE SEQUENCE [LARGE SCALE GENOMIC DNA]</scope>
    <source>
        <strain evidence="1 2">2AN</strain>
    </source>
</reference>
<keyword evidence="2" id="KW-1185">Reference proteome</keyword>
<dbReference type="InterPro" id="IPR011013">
    <property type="entry name" value="Gal_mutarotase_sf_dom"/>
</dbReference>
<sequence>GEAPTSVCLELADSDATRAWWPQRFAAQLTVVLGPGSLRVALAVRNTGASAWDFTTALHTYLRVDAIEQVRLDGLEGCARWNAVADVRGTQQGPVEFVGEYDSVFQAPPGPLRLRDGAHGLQVSQSSGLSNTVVWNPGADLCARLNDLPAEGYRSMLCVEAAQIDQPVTLAPQARWQGWQEFRALPAL</sequence>
<name>C5T8X8_ACIDE</name>
<accession>C5T8X8</accession>
<feature type="non-terminal residue" evidence="1">
    <location>
        <position position="1"/>
    </location>
</feature>
<dbReference type="PANTHER" id="PTHR11122:SF13">
    <property type="entry name" value="GLUCOSE-6-PHOSPHATE 1-EPIMERASE"/>
    <property type="match status" value="1"/>
</dbReference>
<dbReference type="GO" id="GO:0005975">
    <property type="term" value="P:carbohydrate metabolic process"/>
    <property type="evidence" value="ECO:0007669"/>
    <property type="project" value="InterPro"/>
</dbReference>
<protein>
    <submittedName>
        <fullName evidence="1">Aldose 1-epimerase</fullName>
    </submittedName>
</protein>
<dbReference type="GO" id="GO:0030246">
    <property type="term" value="F:carbohydrate binding"/>
    <property type="evidence" value="ECO:0007669"/>
    <property type="project" value="InterPro"/>
</dbReference>
<proteinExistence type="predicted"/>